<organism evidence="7 8">
    <name type="scientific">Candidatus Pseudomonas phytovorans</name>
    <dbReference type="NCBI Taxonomy" id="3121377"/>
    <lineage>
        <taxon>Bacteria</taxon>
        <taxon>Pseudomonadati</taxon>
        <taxon>Pseudomonadota</taxon>
        <taxon>Gammaproteobacteria</taxon>
        <taxon>Pseudomonadales</taxon>
        <taxon>Pseudomonadaceae</taxon>
        <taxon>Pseudomonas</taxon>
    </lineage>
</organism>
<evidence type="ECO:0000256" key="4">
    <source>
        <dbReference type="ARBA" id="ARBA00022857"/>
    </source>
</evidence>
<gene>
    <name evidence="7" type="ORF">P0Y58_22615</name>
</gene>
<dbReference type="AlphaFoldDB" id="A0AAJ6B9Q3"/>
<dbReference type="PRINTS" id="PR00419">
    <property type="entry name" value="ADXRDTASE"/>
</dbReference>
<keyword evidence="3" id="KW-0274">FAD</keyword>
<evidence type="ECO:0000256" key="2">
    <source>
        <dbReference type="ARBA" id="ARBA00022630"/>
    </source>
</evidence>
<feature type="domain" description="FAD/NAD(P)-binding" evidence="6">
    <location>
        <begin position="6"/>
        <end position="170"/>
    </location>
</feature>
<accession>A0AAJ6B9Q3</accession>
<reference evidence="7" key="1">
    <citation type="submission" date="2023-03" db="EMBL/GenBank/DDBJ databases">
        <title>Andean soil-derived lignocellulolytic bacterial consortium as a source of novel taxa and putative plastic-active enzymes.</title>
        <authorList>
            <person name="Diaz-Garcia L."/>
            <person name="Chuvochina M."/>
            <person name="Feuerriegel G."/>
            <person name="Bunk B."/>
            <person name="Sproer C."/>
            <person name="Streit W.R."/>
            <person name="Rodriguez L.M."/>
            <person name="Overmann J."/>
            <person name="Jimenez D.J."/>
        </authorList>
    </citation>
    <scope>NUCLEOTIDE SEQUENCE</scope>
    <source>
        <strain evidence="7">MAG 876</strain>
    </source>
</reference>
<dbReference type="EMBL" id="CP119325">
    <property type="protein sequence ID" value="WEK29660.1"/>
    <property type="molecule type" value="Genomic_DNA"/>
</dbReference>
<comment type="cofactor">
    <cofactor evidence="1">
        <name>FAD</name>
        <dbReference type="ChEBI" id="CHEBI:57692"/>
    </cofactor>
</comment>
<proteinExistence type="predicted"/>
<dbReference type="PANTHER" id="PTHR48467:SF1">
    <property type="entry name" value="GLUTAMATE SYNTHASE 1 [NADH], CHLOROPLASTIC-LIKE"/>
    <property type="match status" value="1"/>
</dbReference>
<dbReference type="InterPro" id="IPR023753">
    <property type="entry name" value="FAD/NAD-binding_dom"/>
</dbReference>
<dbReference type="PANTHER" id="PTHR48467">
    <property type="entry name" value="GLUTAMATE SYNTHASE 1 [NADH], CHLOROPLASTIC-LIKE"/>
    <property type="match status" value="1"/>
</dbReference>
<dbReference type="Gene3D" id="3.40.50.720">
    <property type="entry name" value="NAD(P)-binding Rossmann-like Domain"/>
    <property type="match status" value="2"/>
</dbReference>
<dbReference type="SUPFAM" id="SSF51971">
    <property type="entry name" value="Nucleotide-binding domain"/>
    <property type="match status" value="1"/>
</dbReference>
<keyword evidence="5" id="KW-0560">Oxidoreductase</keyword>
<evidence type="ECO:0000313" key="7">
    <source>
        <dbReference type="EMBL" id="WEK29660.1"/>
    </source>
</evidence>
<dbReference type="InterPro" id="IPR055275">
    <property type="entry name" value="Ferredox_Rdtase"/>
</dbReference>
<keyword evidence="2" id="KW-0285">Flavoprotein</keyword>
<sequence length="416" mass="45407">MPTPPTVAIVGAGPSGCFVAQFLEKKWPEAEISIFEAMPVPYGLVRYGIAADHQGSKGVIQQFERMFEKGNVKFFGNVSVGRDIAFQKLAESFDVLVLATGLKHDASLDVPTHPQACVIGAGQILKALNGYPLHSLPKDNDGQLRALGRDIAVIGSGNVAIDFLRMISKSRREFSGSDVADDILMSLKASGLKCIKLYSRSSVAQVKCDKSMLEELLRLPSVSVKFADVPDEEGAIPDLLREYKSNCVVNQGSHIEIELIFDVLMEEIDCIDGRTIINSKDKVTAKPRVDAFDTVVTAIGFTNPAGQDKLIPGDECVGASVYKVGWLKRGPKGTVAENRKDAKSVVDQICQDYEGGINRAGKTGRASIMHELSPNVVDYDGWCRIDKYERESAVQGRCRNKLRDLLTMIRVARGDT</sequence>
<evidence type="ECO:0000256" key="3">
    <source>
        <dbReference type="ARBA" id="ARBA00022827"/>
    </source>
</evidence>
<evidence type="ECO:0000313" key="8">
    <source>
        <dbReference type="Proteomes" id="UP001216329"/>
    </source>
</evidence>
<evidence type="ECO:0000256" key="5">
    <source>
        <dbReference type="ARBA" id="ARBA00023002"/>
    </source>
</evidence>
<protein>
    <submittedName>
        <fullName evidence="7">FAD-dependent oxidoreductase</fullName>
    </submittedName>
</protein>
<dbReference type="GO" id="GO:0016491">
    <property type="term" value="F:oxidoreductase activity"/>
    <property type="evidence" value="ECO:0007669"/>
    <property type="project" value="UniProtKB-KW"/>
</dbReference>
<dbReference type="Pfam" id="PF07992">
    <property type="entry name" value="Pyr_redox_2"/>
    <property type="match status" value="1"/>
</dbReference>
<keyword evidence="4" id="KW-0521">NADP</keyword>
<evidence type="ECO:0000256" key="1">
    <source>
        <dbReference type="ARBA" id="ARBA00001974"/>
    </source>
</evidence>
<name>A0AAJ6B9Q3_9PSED</name>
<dbReference type="Proteomes" id="UP001216329">
    <property type="component" value="Chromosome"/>
</dbReference>
<evidence type="ECO:0000259" key="6">
    <source>
        <dbReference type="Pfam" id="PF07992"/>
    </source>
</evidence>